<organism evidence="2 3">
    <name type="scientific">Butyrivibrio proteoclasticus</name>
    <dbReference type="NCBI Taxonomy" id="43305"/>
    <lineage>
        <taxon>Bacteria</taxon>
        <taxon>Bacillati</taxon>
        <taxon>Bacillota</taxon>
        <taxon>Clostridia</taxon>
        <taxon>Lachnospirales</taxon>
        <taxon>Lachnospiraceae</taxon>
        <taxon>Butyrivibrio</taxon>
    </lineage>
</organism>
<sequence length="216" mass="24147">MRIGIIQASSQAGKNELIFNTVKKYAPKDAEVINFGCTLEEQEKYSYIDVSVLVGILLASGAVDFVVTGCSSGQGMMLACNSMPGVICGYAPTPKDAYLFAQINNGNAISLPLGEDYTWAGVENFDKTIKALFSEPFGQGYPKSEAERKLKDTEELKEIRRKSQIQFEDFFTFLDTSIIEKINKKNDVIKFVKERGKLGEALYEMRKTFRKCKNVD</sequence>
<dbReference type="InterPro" id="IPR036569">
    <property type="entry name" value="RpiB_LacA_LacB_sf"/>
</dbReference>
<dbReference type="Proteomes" id="UP000182624">
    <property type="component" value="Unassembled WGS sequence"/>
</dbReference>
<gene>
    <name evidence="2" type="ORF">SAMN04487928_12735</name>
</gene>
<proteinExistence type="inferred from homology"/>
<dbReference type="GO" id="GO:0016861">
    <property type="term" value="F:intramolecular oxidoreductase activity, interconverting aldoses and ketoses"/>
    <property type="evidence" value="ECO:0007669"/>
    <property type="project" value="UniProtKB-ARBA"/>
</dbReference>
<evidence type="ECO:0000256" key="1">
    <source>
        <dbReference type="ARBA" id="ARBA00008754"/>
    </source>
</evidence>
<dbReference type="PANTHER" id="PTHR30345:SF6">
    <property type="entry name" value="RIBOSE 5-PHOSPHATE ISOMERASE"/>
    <property type="match status" value="1"/>
</dbReference>
<dbReference type="NCBIfam" id="NF006753">
    <property type="entry name" value="PRK09273.1"/>
    <property type="match status" value="1"/>
</dbReference>
<comment type="similarity">
    <text evidence="1">Belongs to the LacAB/RpiB family.</text>
</comment>
<evidence type="ECO:0000313" key="3">
    <source>
        <dbReference type="Proteomes" id="UP000182624"/>
    </source>
</evidence>
<dbReference type="EMBL" id="FOXO01000027">
    <property type="protein sequence ID" value="SFQ25859.1"/>
    <property type="molecule type" value="Genomic_DNA"/>
</dbReference>
<dbReference type="OrthoDB" id="1778624at2"/>
<dbReference type="GO" id="GO:0005975">
    <property type="term" value="P:carbohydrate metabolic process"/>
    <property type="evidence" value="ECO:0007669"/>
    <property type="project" value="InterPro"/>
</dbReference>
<keyword evidence="3" id="KW-1185">Reference proteome</keyword>
<name>A0A1I5X1L7_9FIRM</name>
<dbReference type="RefSeq" id="WP_074890617.1">
    <property type="nucleotide sequence ID" value="NZ_FOXO01000027.1"/>
</dbReference>
<dbReference type="AlphaFoldDB" id="A0A1I5X1L7"/>
<accession>A0A1I5X1L7</accession>
<keyword evidence="2" id="KW-0413">Isomerase</keyword>
<dbReference type="Gene3D" id="3.40.1400.10">
    <property type="entry name" value="Sugar-phosphate isomerase, RpiB/LacA/LacB"/>
    <property type="match status" value="1"/>
</dbReference>
<dbReference type="SUPFAM" id="SSF89623">
    <property type="entry name" value="Ribose/Galactose isomerase RpiB/AlsB"/>
    <property type="match status" value="1"/>
</dbReference>
<dbReference type="InterPro" id="IPR003500">
    <property type="entry name" value="RpiB_LacA_LacB"/>
</dbReference>
<dbReference type="Pfam" id="PF02502">
    <property type="entry name" value="LacAB_rpiB"/>
    <property type="match status" value="1"/>
</dbReference>
<evidence type="ECO:0000313" key="2">
    <source>
        <dbReference type="EMBL" id="SFQ25859.1"/>
    </source>
</evidence>
<reference evidence="3" key="1">
    <citation type="submission" date="2016-10" db="EMBL/GenBank/DDBJ databases">
        <authorList>
            <person name="Varghese N."/>
            <person name="Submissions S."/>
        </authorList>
    </citation>
    <scope>NUCLEOTIDE SEQUENCE [LARGE SCALE GENOMIC DNA]</scope>
    <source>
        <strain evidence="3">P18</strain>
    </source>
</reference>
<protein>
    <submittedName>
        <fullName evidence="2">Ribose 5-phosphate isomerase RpiB</fullName>
    </submittedName>
</protein>
<dbReference type="PANTHER" id="PTHR30345">
    <property type="entry name" value="RIBOSE-5-PHOSPHATE ISOMERASE B"/>
    <property type="match status" value="1"/>
</dbReference>